<dbReference type="InterPro" id="IPR014756">
    <property type="entry name" value="Ig_E-set"/>
</dbReference>
<organism evidence="12 13">
    <name type="scientific">Phyllotreta striolata</name>
    <name type="common">Striped flea beetle</name>
    <name type="synonym">Crioceris striolata</name>
    <dbReference type="NCBI Taxonomy" id="444603"/>
    <lineage>
        <taxon>Eukaryota</taxon>
        <taxon>Metazoa</taxon>
        <taxon>Ecdysozoa</taxon>
        <taxon>Arthropoda</taxon>
        <taxon>Hexapoda</taxon>
        <taxon>Insecta</taxon>
        <taxon>Pterygota</taxon>
        <taxon>Neoptera</taxon>
        <taxon>Endopterygota</taxon>
        <taxon>Coleoptera</taxon>
        <taxon>Polyphaga</taxon>
        <taxon>Cucujiformia</taxon>
        <taxon>Chrysomeloidea</taxon>
        <taxon>Chrysomelidae</taxon>
        <taxon>Galerucinae</taxon>
        <taxon>Alticini</taxon>
        <taxon>Phyllotreta</taxon>
    </lineage>
</organism>
<accession>A0A9N9XRA5</accession>
<dbReference type="SUPFAM" id="SSF48403">
    <property type="entry name" value="Ankyrin repeat"/>
    <property type="match status" value="1"/>
</dbReference>
<evidence type="ECO:0000313" key="13">
    <source>
        <dbReference type="Proteomes" id="UP001153712"/>
    </source>
</evidence>
<dbReference type="GO" id="GO:0003712">
    <property type="term" value="F:transcription coregulator activity"/>
    <property type="evidence" value="ECO:0007669"/>
    <property type="project" value="TreeGrafter"/>
</dbReference>
<feature type="compositionally biased region" description="Basic and acidic residues" evidence="10">
    <location>
        <begin position="1616"/>
        <end position="1626"/>
    </location>
</feature>
<dbReference type="InterPro" id="IPR000048">
    <property type="entry name" value="IQ_motif_EF-hand-BS"/>
</dbReference>
<dbReference type="InterPro" id="IPR013783">
    <property type="entry name" value="Ig-like_fold"/>
</dbReference>
<feature type="compositionally biased region" description="Polar residues" evidence="10">
    <location>
        <begin position="511"/>
        <end position="530"/>
    </location>
</feature>
<keyword evidence="5" id="KW-0040">ANK repeat</keyword>
<evidence type="ECO:0000256" key="1">
    <source>
        <dbReference type="ARBA" id="ARBA00004123"/>
    </source>
</evidence>
<reference evidence="12" key="1">
    <citation type="submission" date="2022-01" db="EMBL/GenBank/DDBJ databases">
        <authorList>
            <person name="King R."/>
        </authorList>
    </citation>
    <scope>NUCLEOTIDE SEQUENCE</scope>
</reference>
<keyword evidence="3" id="KW-0677">Repeat</keyword>
<evidence type="ECO:0000256" key="9">
    <source>
        <dbReference type="ARBA" id="ARBA00029480"/>
    </source>
</evidence>
<gene>
    <name evidence="12" type="ORF">PHYEVI_LOCUS9241</name>
</gene>
<dbReference type="Gene3D" id="1.25.40.20">
    <property type="entry name" value="Ankyrin repeat-containing domain"/>
    <property type="match status" value="1"/>
</dbReference>
<evidence type="ECO:0000256" key="2">
    <source>
        <dbReference type="ARBA" id="ARBA00008267"/>
    </source>
</evidence>
<keyword evidence="7" id="KW-0804">Transcription</keyword>
<evidence type="ECO:0000256" key="6">
    <source>
        <dbReference type="ARBA" id="ARBA00023159"/>
    </source>
</evidence>
<evidence type="ECO:0000256" key="7">
    <source>
        <dbReference type="ARBA" id="ARBA00023163"/>
    </source>
</evidence>
<comment type="subcellular location">
    <subcellularLocation>
        <location evidence="1">Nucleus</location>
    </subcellularLocation>
</comment>
<feature type="region of interest" description="Disordered" evidence="10">
    <location>
        <begin position="851"/>
        <end position="876"/>
    </location>
</feature>
<evidence type="ECO:0000256" key="10">
    <source>
        <dbReference type="SAM" id="MobiDB-lite"/>
    </source>
</evidence>
<dbReference type="EMBL" id="OU900099">
    <property type="protein sequence ID" value="CAG9862938.1"/>
    <property type="molecule type" value="Genomic_DNA"/>
</dbReference>
<feature type="domain" description="CG-1" evidence="11">
    <location>
        <begin position="256"/>
        <end position="381"/>
    </location>
</feature>
<dbReference type="GO" id="GO:0006357">
    <property type="term" value="P:regulation of transcription by RNA polymerase II"/>
    <property type="evidence" value="ECO:0007669"/>
    <property type="project" value="TreeGrafter"/>
</dbReference>
<dbReference type="Pfam" id="PF03859">
    <property type="entry name" value="CG-1"/>
    <property type="match status" value="1"/>
</dbReference>
<name>A0A9N9XRA5_PHYSR</name>
<feature type="region of interest" description="Disordered" evidence="10">
    <location>
        <begin position="487"/>
        <end position="554"/>
    </location>
</feature>
<dbReference type="InterPro" id="IPR036770">
    <property type="entry name" value="Ankyrin_rpt-contain_sf"/>
</dbReference>
<keyword evidence="13" id="KW-1185">Reference proteome</keyword>
<dbReference type="SMART" id="SM00248">
    <property type="entry name" value="ANK"/>
    <property type="match status" value="3"/>
</dbReference>
<dbReference type="InterPro" id="IPR005559">
    <property type="entry name" value="CG-1_dom"/>
</dbReference>
<evidence type="ECO:0000259" key="11">
    <source>
        <dbReference type="PROSITE" id="PS51437"/>
    </source>
</evidence>
<keyword evidence="4" id="KW-0805">Transcription regulation</keyword>
<keyword evidence="6" id="KW-0010">Activator</keyword>
<dbReference type="CDD" id="cd00102">
    <property type="entry name" value="IPT"/>
    <property type="match status" value="1"/>
</dbReference>
<evidence type="ECO:0000256" key="4">
    <source>
        <dbReference type="ARBA" id="ARBA00023015"/>
    </source>
</evidence>
<dbReference type="PANTHER" id="PTHR23335">
    <property type="entry name" value="CALMODULIN-BINDING TRANSCRIPTION ACTIVATOR CAMTA"/>
    <property type="match status" value="1"/>
</dbReference>
<dbReference type="PANTHER" id="PTHR23335:SF1">
    <property type="entry name" value="CALMODULIN-BINDING TRANSCRIPTION ACTIVATOR, ISOFORM F"/>
    <property type="match status" value="1"/>
</dbReference>
<dbReference type="SUPFAM" id="SSF81296">
    <property type="entry name" value="E set domains"/>
    <property type="match status" value="1"/>
</dbReference>
<protein>
    <recommendedName>
        <fullName evidence="11">CG-1 domain-containing protein</fullName>
    </recommendedName>
</protein>
<dbReference type="Gene3D" id="1.20.5.190">
    <property type="match status" value="2"/>
</dbReference>
<dbReference type="CDD" id="cd23767">
    <property type="entry name" value="IQCD"/>
    <property type="match status" value="1"/>
</dbReference>
<dbReference type="GO" id="GO:0003690">
    <property type="term" value="F:double-stranded DNA binding"/>
    <property type="evidence" value="ECO:0007669"/>
    <property type="project" value="TreeGrafter"/>
</dbReference>
<dbReference type="SMART" id="SM01076">
    <property type="entry name" value="CG-1"/>
    <property type="match status" value="1"/>
</dbReference>
<dbReference type="GO" id="GO:0048468">
    <property type="term" value="P:cell development"/>
    <property type="evidence" value="ECO:0007669"/>
    <property type="project" value="UniProtKB-ARBA"/>
</dbReference>
<feature type="compositionally biased region" description="Polar residues" evidence="10">
    <location>
        <begin position="1636"/>
        <end position="1656"/>
    </location>
</feature>
<dbReference type="Pfam" id="PF01833">
    <property type="entry name" value="TIG"/>
    <property type="match status" value="1"/>
</dbReference>
<sequence length="1669" mass="186193">MFNFISESNDAKSTDVSAISKNDKQMHGNNSKIIRTITTSALNENQTTSSGAELNRNNFILLRNSKGNESGHILLRTDAFAHAKNNILLEDTDGGKIGQILIQQSEIKKGVLVQSVKRLTSPIFLLSAGDNSNGHILIHTAAATEDTRQQTVEIEDGSENILVQALEGIQDGDSTSSRGLSTPIGSANTVAGYRQHHNGGHGHHVLYHHGAVLGYQGRHVQNTHHHIANLPALSSVPLNANGEPIKLPENLESLPRSDHFPTQRHRWNTNEEIAAILISFDRHSEWQSKEVKIRPKSGSMLLYSRKKVRYRRDGYCWKKRKDGKTTREDHMKLKVQGTECIYGCYVHSAILPTFHRRCYWLLQNPDIVLVHYLNVPYPDDNKLAVITPSLALWADKKEWTKEELVSQLKPMFFSEDEPDINNELEISNFKLQTAETVEAIVSQLMEKQRVARQAALVKQLECGCPDSTCADGKSCSHPMRRITAAKEVANSPLPSVSSNSRPPSNSDNNNQVSSTTGSGSMILGNGSSPRVYSRDSRNQQATANNINCSSSSDNTPPLVLSLSQIQGGGGLLILNSNSGNGGGAHQNLVNPVSVANFVCNTNNVIPKEKTSHLVLKQEVMDTNPSSCLHSSKQNSKAGQRDMKMELSENHRQSVFHDNSIYNNRNHHHQQTEVIMSSAPSTPSKHMDTTQEEIVEDFKHQNFCNETVVLLGTDSSGSLVSKSDGSSIINGGFFNETLDLSQEDIQRTLSANMPLCSNELNNQNNAQEANNANIHNRQHHHHHHQNKAQQQPQLPAEINPMDFIDGCDVVVSPTHVVDDDVFVNLDAFDMLGEFPDLEGLDSGHAGLLDVNPSETRNNTKAQPEHEHNNHPMEGSAKITDYSPEWAYPEGGVKVLVTGPWHSSGPYTVLFDTFPVPTTLVQSGVLRCYCPAHEAGLATLQVACDGYVISNSVIFEYKLPPREEHVAAPEPKVERCNDNLLKFTLLQRLEAMDDRLQIKQEPVDNDVVEDTALFGQSNFEDRLVSFCQNMTCRIWRHGEELSVSWFASHRGMTLLHLAASLGYSRLVCAMLHWRAENSSLLLETEVDALSLDEDGYTPLMWACARGHIETAVMLYKWNHNALYMKNNSNQTALDCARANNHVDLVKEIEKLELRRDKANMMLQSNQSSSETALSPTIISPASSIGSLVSIASTSKNDVNKYKILNVDLDSDMSNKLITSAPSPLLSDFSSSTRGSNGQKLVKRPSIDSGINMSFGPASESYRPKSSKVWNNRDIPKLSKSDRSMSLPLQTSCLKDNSYDNENMESHKKMDFALCEIGSGPRSSSPLIDVEGVSDDENELPNSTVGEQDARVLTLAEQIIAAMPERIKNESEEMMMDKSPCASDIQTTDSLTDVFMEPLLDQTSSSFESTEFHFEFSDHNYRYYDVSTPCSSLSPASSSCLQSPCSFTLDSPSPPPTTADFCEFFKASGTVFEKDFSNLTLSDREQRELYEAAKIIQKAYRSYKGRQQQEQNKERAAAVVIQNYYRRYKQYAYYKQMTHAAMVIQNGYRSYCEHKRFKKSQEAAVCIQNYYRNYKEQGGRSSREGTPAQAGLKRTYSQRRQHQAARKIQQFMRQSKNKLQRERAERERQGGQSVDAHQKSQCPGGSSSYIGPNSRLNNTDFKEDSRKSNDKK</sequence>
<feature type="region of interest" description="Disordered" evidence="10">
    <location>
        <begin position="1573"/>
        <end position="1669"/>
    </location>
</feature>
<feature type="region of interest" description="Disordered" evidence="10">
    <location>
        <begin position="1225"/>
        <end position="1267"/>
    </location>
</feature>
<dbReference type="FunFam" id="2.60.40.10:FF:000089">
    <property type="entry name" value="calmodulin-binding transcription activator 2 isoform X1"/>
    <property type="match status" value="1"/>
</dbReference>
<dbReference type="PROSITE" id="PS51437">
    <property type="entry name" value="CG_1"/>
    <property type="match status" value="1"/>
</dbReference>
<dbReference type="SUPFAM" id="SSF52540">
    <property type="entry name" value="P-loop containing nucleoside triphosphate hydrolases"/>
    <property type="match status" value="1"/>
</dbReference>
<feature type="compositionally biased region" description="Polar residues" evidence="10">
    <location>
        <begin position="851"/>
        <end position="860"/>
    </location>
</feature>
<feature type="compositionally biased region" description="Polar residues" evidence="10">
    <location>
        <begin position="1225"/>
        <end position="1236"/>
    </location>
</feature>
<dbReference type="Pfam" id="PF12796">
    <property type="entry name" value="Ank_2"/>
    <property type="match status" value="1"/>
</dbReference>
<feature type="compositionally biased region" description="Low complexity" evidence="10">
    <location>
        <begin position="490"/>
        <end position="510"/>
    </location>
</feature>
<feature type="compositionally biased region" description="Polar residues" evidence="10">
    <location>
        <begin position="538"/>
        <end position="554"/>
    </location>
</feature>
<dbReference type="GO" id="GO:0005634">
    <property type="term" value="C:nucleus"/>
    <property type="evidence" value="ECO:0007669"/>
    <property type="project" value="UniProtKB-SubCell"/>
</dbReference>
<dbReference type="InterPro" id="IPR002909">
    <property type="entry name" value="IPT_dom"/>
</dbReference>
<keyword evidence="8" id="KW-0539">Nucleus</keyword>
<feature type="region of interest" description="Disordered" evidence="10">
    <location>
        <begin position="1"/>
        <end position="24"/>
    </location>
</feature>
<dbReference type="PROSITE" id="PS50096">
    <property type="entry name" value="IQ"/>
    <property type="match status" value="1"/>
</dbReference>
<dbReference type="FunFam" id="1.20.5.190:FF:000065">
    <property type="entry name" value="Calmodulin-binding transcription activator (Camta), drome"/>
    <property type="match status" value="1"/>
</dbReference>
<comment type="similarity">
    <text evidence="2">Belongs to the CAMTA family.</text>
</comment>
<evidence type="ECO:0000256" key="5">
    <source>
        <dbReference type="ARBA" id="ARBA00023043"/>
    </source>
</evidence>
<dbReference type="GO" id="GO:0048731">
    <property type="term" value="P:system development"/>
    <property type="evidence" value="ECO:0007669"/>
    <property type="project" value="UniProtKB-ARBA"/>
</dbReference>
<evidence type="ECO:0000313" key="12">
    <source>
        <dbReference type="EMBL" id="CAG9862938.1"/>
    </source>
</evidence>
<dbReference type="InterPro" id="IPR002110">
    <property type="entry name" value="Ankyrin_rpt"/>
</dbReference>
<proteinExistence type="inferred from homology"/>
<evidence type="ECO:0000256" key="3">
    <source>
        <dbReference type="ARBA" id="ARBA00022737"/>
    </source>
</evidence>
<dbReference type="SMART" id="SM00015">
    <property type="entry name" value="IQ"/>
    <property type="match status" value="3"/>
</dbReference>
<dbReference type="InterPro" id="IPR027417">
    <property type="entry name" value="P-loop_NTPase"/>
</dbReference>
<dbReference type="Gene3D" id="2.60.40.10">
    <property type="entry name" value="Immunoglobulins"/>
    <property type="match status" value="1"/>
</dbReference>
<feature type="compositionally biased region" description="Basic residues" evidence="10">
    <location>
        <begin position="1593"/>
        <end position="1602"/>
    </location>
</feature>
<feature type="compositionally biased region" description="Basic and acidic residues" evidence="10">
    <location>
        <begin position="1657"/>
        <end position="1669"/>
    </location>
</feature>
<comment type="subunit">
    <text evidence="9">May interact with calmodulin.</text>
</comment>
<evidence type="ECO:0000256" key="8">
    <source>
        <dbReference type="ARBA" id="ARBA00023242"/>
    </source>
</evidence>
<dbReference type="Proteomes" id="UP001153712">
    <property type="component" value="Chromosome 6"/>
</dbReference>
<dbReference type="OrthoDB" id="407555at2759"/>